<evidence type="ECO:0000313" key="9">
    <source>
        <dbReference type="Proteomes" id="UP000078113"/>
    </source>
</evidence>
<proteinExistence type="inferred from homology"/>
<reference evidence="8" key="1">
    <citation type="submission" date="2016-04" db="EMBL/GenBank/DDBJ databases">
        <authorList>
            <person name="Nguyen H.D."/>
            <person name="Samba Siva P."/>
            <person name="Cullis J."/>
            <person name="Levesque C.A."/>
            <person name="Hambleton S."/>
        </authorList>
    </citation>
    <scope>NUCLEOTIDE SEQUENCE</scope>
    <source>
        <strain evidence="8">DAOMC 236422</strain>
    </source>
</reference>
<dbReference type="Gene3D" id="1.10.510.10">
    <property type="entry name" value="Transferase(Phosphotransferase) domain 1"/>
    <property type="match status" value="1"/>
</dbReference>
<dbReference type="PANTHER" id="PTHR11584:SF369">
    <property type="entry name" value="MITOGEN-ACTIVATED PROTEIN KINASE KINASE KINASE 19-RELATED"/>
    <property type="match status" value="1"/>
</dbReference>
<sequence>MASSTSPWSASSYHQIPEGLAYLHDKSVLHRDLKADNILADWDEICKISDFGTVRKTDNTHNKEEISFRGTIFWMTPEVIDLNLDGSSDIWSLGCVVLEILAGR</sequence>
<evidence type="ECO:0000313" key="8">
    <source>
        <dbReference type="EMBL" id="KAE8262444.1"/>
    </source>
</evidence>
<accession>A0A8X7T226</accession>
<evidence type="ECO:0000256" key="4">
    <source>
        <dbReference type="ARBA" id="ARBA00022741"/>
    </source>
</evidence>
<evidence type="ECO:0000259" key="7">
    <source>
        <dbReference type="PROSITE" id="PS50011"/>
    </source>
</evidence>
<comment type="caution">
    <text evidence="8">The sequence shown here is derived from an EMBL/GenBank/DDBJ whole genome shotgun (WGS) entry which is preliminary data.</text>
</comment>
<keyword evidence="2" id="KW-0723">Serine/threonine-protein kinase</keyword>
<dbReference type="PANTHER" id="PTHR11584">
    <property type="entry name" value="SERINE/THREONINE PROTEIN KINASE"/>
    <property type="match status" value="1"/>
</dbReference>
<keyword evidence="3" id="KW-0808">Transferase</keyword>
<evidence type="ECO:0000256" key="1">
    <source>
        <dbReference type="ARBA" id="ARBA00006529"/>
    </source>
</evidence>
<dbReference type="InterPro" id="IPR000719">
    <property type="entry name" value="Prot_kinase_dom"/>
</dbReference>
<keyword evidence="4" id="KW-0547">Nucleotide-binding</keyword>
<keyword evidence="6" id="KW-0067">ATP-binding</keyword>
<dbReference type="AlphaFoldDB" id="A0A8X7T226"/>
<dbReference type="SUPFAM" id="SSF56112">
    <property type="entry name" value="Protein kinase-like (PK-like)"/>
    <property type="match status" value="1"/>
</dbReference>
<dbReference type="GO" id="GO:0004674">
    <property type="term" value="F:protein serine/threonine kinase activity"/>
    <property type="evidence" value="ECO:0007669"/>
    <property type="project" value="UniProtKB-KW"/>
</dbReference>
<feature type="domain" description="Protein kinase" evidence="7">
    <location>
        <begin position="1"/>
        <end position="104"/>
    </location>
</feature>
<keyword evidence="9" id="KW-1185">Reference proteome</keyword>
<organism evidence="8 9">
    <name type="scientific">Tilletia walkeri</name>
    <dbReference type="NCBI Taxonomy" id="117179"/>
    <lineage>
        <taxon>Eukaryota</taxon>
        <taxon>Fungi</taxon>
        <taxon>Dikarya</taxon>
        <taxon>Basidiomycota</taxon>
        <taxon>Ustilaginomycotina</taxon>
        <taxon>Exobasidiomycetes</taxon>
        <taxon>Tilletiales</taxon>
        <taxon>Tilletiaceae</taxon>
        <taxon>Tilletia</taxon>
    </lineage>
</organism>
<gene>
    <name evidence="8" type="ORF">A4X09_0g7463</name>
</gene>
<name>A0A8X7T226_9BASI</name>
<comment type="similarity">
    <text evidence="1">Belongs to the protein kinase superfamily. STE Ser/Thr protein kinase family. MAP kinase kinase kinase subfamily.</text>
</comment>
<dbReference type="Pfam" id="PF00069">
    <property type="entry name" value="Pkinase"/>
    <property type="match status" value="1"/>
</dbReference>
<protein>
    <recommendedName>
        <fullName evidence="7">Protein kinase domain-containing protein</fullName>
    </recommendedName>
</protein>
<dbReference type="EMBL" id="LWDG02000791">
    <property type="protein sequence ID" value="KAE8262444.1"/>
    <property type="molecule type" value="Genomic_DNA"/>
</dbReference>
<evidence type="ECO:0000256" key="5">
    <source>
        <dbReference type="ARBA" id="ARBA00022777"/>
    </source>
</evidence>
<dbReference type="Proteomes" id="UP000078113">
    <property type="component" value="Unassembled WGS sequence"/>
</dbReference>
<dbReference type="GO" id="GO:0005524">
    <property type="term" value="F:ATP binding"/>
    <property type="evidence" value="ECO:0007669"/>
    <property type="project" value="UniProtKB-KW"/>
</dbReference>
<evidence type="ECO:0000256" key="3">
    <source>
        <dbReference type="ARBA" id="ARBA00022679"/>
    </source>
</evidence>
<evidence type="ECO:0000256" key="2">
    <source>
        <dbReference type="ARBA" id="ARBA00022527"/>
    </source>
</evidence>
<evidence type="ECO:0000256" key="6">
    <source>
        <dbReference type="ARBA" id="ARBA00022840"/>
    </source>
</evidence>
<dbReference type="PROSITE" id="PS50011">
    <property type="entry name" value="PROTEIN_KINASE_DOM"/>
    <property type="match status" value="1"/>
</dbReference>
<dbReference type="InterPro" id="IPR011009">
    <property type="entry name" value="Kinase-like_dom_sf"/>
</dbReference>
<keyword evidence="5" id="KW-0418">Kinase</keyword>
<reference evidence="8" key="2">
    <citation type="journal article" date="2019" name="IMA Fungus">
        <title>Genome sequencing and comparison of five Tilletia species to identify candidate genes for the detection of regulated species infecting wheat.</title>
        <authorList>
            <person name="Nguyen H.D.T."/>
            <person name="Sultana T."/>
            <person name="Kesanakurti P."/>
            <person name="Hambleton S."/>
        </authorList>
    </citation>
    <scope>NUCLEOTIDE SEQUENCE</scope>
    <source>
        <strain evidence="8">DAOMC 236422</strain>
    </source>
</reference>